<evidence type="ECO:0000259" key="2">
    <source>
        <dbReference type="Pfam" id="PF13401"/>
    </source>
</evidence>
<dbReference type="Gene3D" id="3.40.50.300">
    <property type="entry name" value="P-loop containing nucleotide triphosphate hydrolases"/>
    <property type="match status" value="1"/>
</dbReference>
<keyword evidence="1" id="KW-0812">Transmembrane</keyword>
<sequence length="836" mass="93858">MDEQRQMIKTKDWVEEKGKTVEKFIEKEVHTSSYRLHPIPAPDSGQVAWELQPKTQTIPLNAGNNLQAGFFVLEVKNLSDQALHHPHILTQNSADGVFEIIPTSPQPSYPQNEALYSRTSLIPPEKSVRLAARIIPTGERPITSKTYSLPVTVAVSGGASKTVTLKINLKTPDVQVANLDYSYLNNSVNIRLHNRGAADLPQAHFYLRDPQAPLNLPRQSLDGLTAQAEENFAFALPQDMPREQIQRLQLEIRPMRPPLYMQWYIPLNIKPLPVYVLVGLALGAVLLLLLAIFYFRRYRHPLLLQLSAQPAALLSLPLEQLDEAGKRLQQTGRLSAVLDSADVSQARLQQAQAFAQATSAEKAQILAQRLGVRTGSPLRTASPENIVYSLKLPADFLLNVDRLLLYFPDCDVKDAIADLKAIPQAEGRITLIIGADSAYQRALLNSTQDLSNKYVAPQNTQLSNLLLSPNAHQALAAVLAQQLSLKQISPYQIGGGVNKEAVFFGRRELLAQIINRDPANYLLVGGRQMGKSTLLKALERRYADNPQVQCSYHTLSNEVLVPRLAQALRLPKTEDAEVLAAALEQRIHDTGQRFIFLIDEADRFIAHEQVRGYPILNVFRRLSEQGQCSFMLAGFWQLYQHAVLDYQSPLRNFGEVLEVGALETDACTQLATRPMHSMRLDYANASLVDLLVERCGQRANLIAYACHLLIQSLPAKQRTIAAGDVQRVLDSRDMNKRVEGWLMGMSEQEQHYERLVAYATITQDSFSTGELLCWLEDKGLAFDAAELERSLSRLELAFVLKRENKRWFYPVPLFVQTMQEDDPELKLAALLRQWRG</sequence>
<reference evidence="3 4" key="1">
    <citation type="submission" date="2016-10" db="EMBL/GenBank/DDBJ databases">
        <authorList>
            <person name="de Groot N.N."/>
        </authorList>
    </citation>
    <scope>NUCLEOTIDE SEQUENCE [LARGE SCALE GENOMIC DNA]</scope>
    <source>
        <strain evidence="3">MBHS1</strain>
    </source>
</reference>
<keyword evidence="4" id="KW-1185">Reference proteome</keyword>
<feature type="transmembrane region" description="Helical" evidence="1">
    <location>
        <begin position="274"/>
        <end position="295"/>
    </location>
</feature>
<dbReference type="AlphaFoldDB" id="A0A1H6F7D2"/>
<proteinExistence type="predicted"/>
<keyword evidence="1" id="KW-0472">Membrane</keyword>
<dbReference type="EMBL" id="FMSV02000429">
    <property type="protein sequence ID" value="SEH06048.1"/>
    <property type="molecule type" value="Genomic_DNA"/>
</dbReference>
<evidence type="ECO:0000313" key="4">
    <source>
        <dbReference type="Proteomes" id="UP000236724"/>
    </source>
</evidence>
<feature type="domain" description="ORC1/DEAH AAA+ ATPase" evidence="2">
    <location>
        <begin position="519"/>
        <end position="634"/>
    </location>
</feature>
<organism evidence="3 4">
    <name type="scientific">Candidatus Venteria ishoeyi</name>
    <dbReference type="NCBI Taxonomy" id="1899563"/>
    <lineage>
        <taxon>Bacteria</taxon>
        <taxon>Pseudomonadati</taxon>
        <taxon>Pseudomonadota</taxon>
        <taxon>Gammaproteobacteria</taxon>
        <taxon>Thiotrichales</taxon>
        <taxon>Thiotrichaceae</taxon>
        <taxon>Venteria</taxon>
    </lineage>
</organism>
<keyword evidence="1" id="KW-1133">Transmembrane helix</keyword>
<evidence type="ECO:0000256" key="1">
    <source>
        <dbReference type="SAM" id="Phobius"/>
    </source>
</evidence>
<dbReference type="InterPro" id="IPR049945">
    <property type="entry name" value="AAA_22"/>
</dbReference>
<dbReference type="Proteomes" id="UP000236724">
    <property type="component" value="Unassembled WGS sequence"/>
</dbReference>
<dbReference type="InterPro" id="IPR027417">
    <property type="entry name" value="P-loop_NTPase"/>
</dbReference>
<evidence type="ECO:0000313" key="3">
    <source>
        <dbReference type="EMBL" id="SEH06048.1"/>
    </source>
</evidence>
<dbReference type="GO" id="GO:0016887">
    <property type="term" value="F:ATP hydrolysis activity"/>
    <property type="evidence" value="ECO:0007669"/>
    <property type="project" value="InterPro"/>
</dbReference>
<gene>
    <name evidence="3" type="ORF">MBHS_01903</name>
</gene>
<accession>A0A1H6F7D2</accession>
<dbReference type="SUPFAM" id="SSF52540">
    <property type="entry name" value="P-loop containing nucleoside triphosphate hydrolases"/>
    <property type="match status" value="1"/>
</dbReference>
<dbReference type="Pfam" id="PF13401">
    <property type="entry name" value="AAA_22"/>
    <property type="match status" value="1"/>
</dbReference>
<name>A0A1H6F7D2_9GAMM</name>
<protein>
    <recommendedName>
        <fullName evidence="2">ORC1/DEAH AAA+ ATPase domain-containing protein</fullName>
    </recommendedName>
</protein>